<protein>
    <submittedName>
        <fullName evidence="1">Uncharacterized protein</fullName>
    </submittedName>
</protein>
<proteinExistence type="predicted"/>
<accession>G9WI67</accession>
<dbReference type="Proteomes" id="UP000004959">
    <property type="component" value="Chromosome"/>
</dbReference>
<keyword evidence="2" id="KW-1185">Reference proteome</keyword>
<sequence>MSSFFSINLDRFKQPNAHSRADLNILQPLHAKVKGILQKNKKPAFQRVKRLKNGDRKGVIW</sequence>
<name>G9WI67_9LACO</name>
<dbReference type="HOGENOM" id="CLU_2918136_0_0_9"/>
<organism evidence="1 2">
    <name type="scientific">Oenococcus kitaharae DSM 17330</name>
    <dbReference type="NCBI Taxonomy" id="1045004"/>
    <lineage>
        <taxon>Bacteria</taxon>
        <taxon>Bacillati</taxon>
        <taxon>Bacillota</taxon>
        <taxon>Bacilli</taxon>
        <taxon>Lactobacillales</taxon>
        <taxon>Lactobacillaceae</taxon>
        <taxon>Oenococcus</taxon>
    </lineage>
</organism>
<reference evidence="1 2" key="1">
    <citation type="journal article" date="2012" name="PLoS ONE">
        <title>Functional divergence in the genus oenococcus as predicted by genome sequencing of the newly-described species, Oenococcus kitaharae.</title>
        <authorList>
            <person name="Borneman A.R."/>
            <person name="McCarthy J.M."/>
            <person name="Chambers P.J."/>
            <person name="Bartowsky E.J."/>
        </authorList>
    </citation>
    <scope>NUCLEOTIDE SEQUENCE [LARGE SCALE GENOMIC DNA]</scope>
    <source>
        <strain evidence="2">DSM17330</strain>
    </source>
</reference>
<dbReference type="EMBL" id="AFVZ01000001">
    <property type="protein sequence ID" value="EHN59189.1"/>
    <property type="molecule type" value="Genomic_DNA"/>
</dbReference>
<gene>
    <name evidence="1" type="ORF">OKIT_1086</name>
</gene>
<dbReference type="PATRIC" id="fig|1045004.4.peg.1086"/>
<evidence type="ECO:0000313" key="1">
    <source>
        <dbReference type="EMBL" id="EHN59189.1"/>
    </source>
</evidence>
<evidence type="ECO:0000313" key="2">
    <source>
        <dbReference type="Proteomes" id="UP000004959"/>
    </source>
</evidence>
<comment type="caution">
    <text evidence="1">The sequence shown here is derived from an EMBL/GenBank/DDBJ whole genome shotgun (WGS) entry which is preliminary data.</text>
</comment>
<dbReference type="AlphaFoldDB" id="G9WI67"/>